<protein>
    <recommendedName>
        <fullName evidence="4">Lipoprotein</fullName>
    </recommendedName>
</protein>
<reference evidence="2 3" key="1">
    <citation type="submission" date="2014-05" db="EMBL/GenBank/DDBJ databases">
        <title>Draft Genome Sequence of Kitasatospora cheerisanensis KCTC 2395.</title>
        <authorList>
            <person name="Nam D.H."/>
        </authorList>
    </citation>
    <scope>NUCLEOTIDE SEQUENCE [LARGE SCALE GENOMIC DNA]</scope>
    <source>
        <strain evidence="2 3">KCTC 2395</strain>
    </source>
</reference>
<comment type="caution">
    <text evidence="2">The sequence shown here is derived from an EMBL/GenBank/DDBJ whole genome shotgun (WGS) entry which is preliminary data.</text>
</comment>
<proteinExistence type="predicted"/>
<dbReference type="PATRIC" id="fig|1348663.4.peg.3036"/>
<dbReference type="EMBL" id="JNBY01000087">
    <property type="protein sequence ID" value="KDN85062.1"/>
    <property type="molecule type" value="Genomic_DNA"/>
</dbReference>
<gene>
    <name evidence="2" type="ORF">KCH_31610</name>
</gene>
<evidence type="ECO:0000313" key="2">
    <source>
        <dbReference type="EMBL" id="KDN85062.1"/>
    </source>
</evidence>
<dbReference type="Proteomes" id="UP000027178">
    <property type="component" value="Unassembled WGS sequence"/>
</dbReference>
<evidence type="ECO:0008006" key="4">
    <source>
        <dbReference type="Google" id="ProtNLM"/>
    </source>
</evidence>
<dbReference type="eggNOG" id="ENOG5032GUN">
    <property type="taxonomic scope" value="Bacteria"/>
</dbReference>
<dbReference type="HOGENOM" id="CLU_061390_0_1_11"/>
<evidence type="ECO:0000313" key="3">
    <source>
        <dbReference type="Proteomes" id="UP000027178"/>
    </source>
</evidence>
<keyword evidence="3" id="KW-1185">Reference proteome</keyword>
<sequence length="287" mass="28930">MRGAVTPDCQTRASDRHMSEQGTFLMRANRLLAATVLSSLALAGLTACGPDSGTGKSTAPAAPAASASKPAAAGGSLESLPVDEIFKRAQAVGSKVTAVKLAFTLKADDGTMSGEVAEDGTGNCAGTVTLAGQGKVELLRKGTTVWLKPDATFLNSVAPGKGAALSGKYLSAQADAVRAKELTAFCDLGLQTLKNIGVEEDGSATPMTGTKAGTKQVGDTKAVIITDKDGGTSAELAIAAEGQPYLLSLVTTGTDEGNMTFSDFDKPVTVTAPPASQVVDGSAYLKG</sequence>
<name>A0A066YV02_9ACTN</name>
<dbReference type="AlphaFoldDB" id="A0A066YV02"/>
<accession>A0A066YV02</accession>
<evidence type="ECO:0000256" key="1">
    <source>
        <dbReference type="SAM" id="MobiDB-lite"/>
    </source>
</evidence>
<organism evidence="2 3">
    <name type="scientific">Kitasatospora cheerisanensis KCTC 2395</name>
    <dbReference type="NCBI Taxonomy" id="1348663"/>
    <lineage>
        <taxon>Bacteria</taxon>
        <taxon>Bacillati</taxon>
        <taxon>Actinomycetota</taxon>
        <taxon>Actinomycetes</taxon>
        <taxon>Kitasatosporales</taxon>
        <taxon>Streptomycetaceae</taxon>
        <taxon>Kitasatospora</taxon>
    </lineage>
</organism>
<feature type="region of interest" description="Disordered" evidence="1">
    <location>
        <begin position="52"/>
        <end position="75"/>
    </location>
</feature>
<dbReference type="Gene3D" id="2.50.20.20">
    <property type="match status" value="1"/>
</dbReference>